<evidence type="ECO:0000313" key="1">
    <source>
        <dbReference type="EMBL" id="MDM3927413.1"/>
    </source>
</evidence>
<comment type="caution">
    <text evidence="1">The sequence shown here is derived from an EMBL/GenBank/DDBJ whole genome shotgun (WGS) entry which is preliminary data.</text>
</comment>
<proteinExistence type="predicted"/>
<reference evidence="2" key="1">
    <citation type="submission" date="2023-06" db="EMBL/GenBank/DDBJ databases">
        <title>Itaconate inhibition of nontuberculous mycobacteria.</title>
        <authorList>
            <person name="Spilker T."/>
        </authorList>
    </citation>
    <scope>NUCLEOTIDE SEQUENCE [LARGE SCALE GENOMIC DNA]</scope>
    <source>
        <strain evidence="2">FLAC1071</strain>
    </source>
</reference>
<sequence length="82" mass="9237">MNPLSLQPIWPTEGCRPLLVGWRVPEHWKGAVMVEPWIVEAVLLVAGAEPARLARWMRENVEEAARGESRRGVERVATGYFG</sequence>
<name>A0ABT7P2V9_MYCIT</name>
<reference evidence="1 2" key="2">
    <citation type="submission" date="2023-06" db="EMBL/GenBank/DDBJ databases">
        <title>Itaconate inhibition of nontuberculous mycobacteria.</title>
        <authorList>
            <person name="Breen P."/>
            <person name="Zimbric M."/>
            <person name="Caverly L."/>
        </authorList>
    </citation>
    <scope>NUCLEOTIDE SEQUENCE [LARGE SCALE GENOMIC DNA]</scope>
    <source>
        <strain evidence="1 2">FLAC1071</strain>
    </source>
</reference>
<protein>
    <submittedName>
        <fullName evidence="1">Uncharacterized protein</fullName>
    </submittedName>
</protein>
<dbReference type="Proteomes" id="UP001529272">
    <property type="component" value="Unassembled WGS sequence"/>
</dbReference>
<dbReference type="RefSeq" id="WP_289114630.1">
    <property type="nucleotide sequence ID" value="NZ_JASZZX010000013.1"/>
</dbReference>
<gene>
    <name evidence="1" type="ORF">QRB35_15480</name>
</gene>
<dbReference type="EMBL" id="JASZZX010000013">
    <property type="protein sequence ID" value="MDM3927413.1"/>
    <property type="molecule type" value="Genomic_DNA"/>
</dbReference>
<accession>A0ABT7P2V9</accession>
<evidence type="ECO:0000313" key="2">
    <source>
        <dbReference type="Proteomes" id="UP001529272"/>
    </source>
</evidence>
<keyword evidence="2" id="KW-1185">Reference proteome</keyword>
<organism evidence="1 2">
    <name type="scientific">Mycobacterium intracellulare subsp. chimaera</name>
    <dbReference type="NCBI Taxonomy" id="222805"/>
    <lineage>
        <taxon>Bacteria</taxon>
        <taxon>Bacillati</taxon>
        <taxon>Actinomycetota</taxon>
        <taxon>Actinomycetes</taxon>
        <taxon>Mycobacteriales</taxon>
        <taxon>Mycobacteriaceae</taxon>
        <taxon>Mycobacterium</taxon>
        <taxon>Mycobacterium avium complex (MAC)</taxon>
    </lineage>
</organism>